<dbReference type="Proteomes" id="UP000181980">
    <property type="component" value="Unassembled WGS sequence"/>
</dbReference>
<name>A0A1H5M8T7_9ACTN</name>
<gene>
    <name evidence="9" type="ORF">SAMN04488561_2998</name>
</gene>
<evidence type="ECO:0000313" key="10">
    <source>
        <dbReference type="Proteomes" id="UP000181980"/>
    </source>
</evidence>
<keyword evidence="2 7" id="KW-0813">Transport</keyword>
<keyword evidence="10" id="KW-1185">Reference proteome</keyword>
<dbReference type="EMBL" id="FNUC01000003">
    <property type="protein sequence ID" value="SEE85543.1"/>
    <property type="molecule type" value="Genomic_DNA"/>
</dbReference>
<evidence type="ECO:0000256" key="6">
    <source>
        <dbReference type="ARBA" id="ARBA00023136"/>
    </source>
</evidence>
<sequence>MTLQRTAPPRPTWRQRVRDPGWGVIFVLPMLVLFVIFRFVPSLGAVGMSFTDYRLSGDFSFIGAENYRRLIEDDLFFDSLRVTLMYALMYVPLTLVVSLGTATMLHHVIRGRGLFRGLLFLPYVTSFVMAGIIWIWIYDSDGLLNGALDKVGLGPVPFLTGNQAMVLGSLAVVSVWKSFGYSMLILLAGLKNIPEDVMEAATLDGAGPGAKFRRITLPLLKPVLFFVVVIETIVAFQVFDTIYVMTGGGPARASYGLVYMLYDQGFKFFDFGYAATIGVMLFLVVLAISLVQRYVLDRENT</sequence>
<feature type="domain" description="ABC transmembrane type-1" evidence="8">
    <location>
        <begin position="80"/>
        <end position="292"/>
    </location>
</feature>
<dbReference type="Pfam" id="PF00528">
    <property type="entry name" value="BPD_transp_1"/>
    <property type="match status" value="1"/>
</dbReference>
<dbReference type="AlphaFoldDB" id="A0A1H5M8T7"/>
<evidence type="ECO:0000256" key="2">
    <source>
        <dbReference type="ARBA" id="ARBA00022448"/>
    </source>
</evidence>
<evidence type="ECO:0000256" key="3">
    <source>
        <dbReference type="ARBA" id="ARBA00022475"/>
    </source>
</evidence>
<proteinExistence type="inferred from homology"/>
<keyword evidence="5 7" id="KW-1133">Transmembrane helix</keyword>
<dbReference type="GO" id="GO:0005886">
    <property type="term" value="C:plasma membrane"/>
    <property type="evidence" value="ECO:0007669"/>
    <property type="project" value="UniProtKB-SubCell"/>
</dbReference>
<evidence type="ECO:0000259" key="8">
    <source>
        <dbReference type="PROSITE" id="PS50928"/>
    </source>
</evidence>
<dbReference type="InterPro" id="IPR000515">
    <property type="entry name" value="MetI-like"/>
</dbReference>
<feature type="transmembrane region" description="Helical" evidence="7">
    <location>
        <begin position="158"/>
        <end position="176"/>
    </location>
</feature>
<evidence type="ECO:0000256" key="5">
    <source>
        <dbReference type="ARBA" id="ARBA00022989"/>
    </source>
</evidence>
<reference evidence="10" key="1">
    <citation type="submission" date="2016-10" db="EMBL/GenBank/DDBJ databases">
        <authorList>
            <person name="Varghese N."/>
            <person name="Submissions S."/>
        </authorList>
    </citation>
    <scope>NUCLEOTIDE SEQUENCE [LARGE SCALE GENOMIC DNA]</scope>
    <source>
        <strain evidence="10">DSM 45237</strain>
    </source>
</reference>
<accession>A0A1H5M8T7</accession>
<evidence type="ECO:0000313" key="9">
    <source>
        <dbReference type="EMBL" id="SEE85543.1"/>
    </source>
</evidence>
<dbReference type="CDD" id="cd06261">
    <property type="entry name" value="TM_PBP2"/>
    <property type="match status" value="1"/>
</dbReference>
<dbReference type="PANTHER" id="PTHR30193:SF37">
    <property type="entry name" value="INNER MEMBRANE ABC TRANSPORTER PERMEASE PROTEIN YCJO"/>
    <property type="match status" value="1"/>
</dbReference>
<dbReference type="InterPro" id="IPR035906">
    <property type="entry name" value="MetI-like_sf"/>
</dbReference>
<feature type="transmembrane region" description="Helical" evidence="7">
    <location>
        <begin position="223"/>
        <end position="245"/>
    </location>
</feature>
<evidence type="ECO:0000256" key="1">
    <source>
        <dbReference type="ARBA" id="ARBA00004651"/>
    </source>
</evidence>
<feature type="transmembrane region" description="Helical" evidence="7">
    <location>
        <begin position="271"/>
        <end position="291"/>
    </location>
</feature>
<dbReference type="InterPro" id="IPR051393">
    <property type="entry name" value="ABC_transporter_permease"/>
</dbReference>
<feature type="transmembrane region" description="Helical" evidence="7">
    <location>
        <begin position="21"/>
        <end position="40"/>
    </location>
</feature>
<dbReference type="OrthoDB" id="3341820at2"/>
<keyword evidence="6 7" id="KW-0472">Membrane</keyword>
<dbReference type="GO" id="GO:0055085">
    <property type="term" value="P:transmembrane transport"/>
    <property type="evidence" value="ECO:0007669"/>
    <property type="project" value="InterPro"/>
</dbReference>
<keyword evidence="4 7" id="KW-0812">Transmembrane</keyword>
<evidence type="ECO:0000256" key="4">
    <source>
        <dbReference type="ARBA" id="ARBA00022692"/>
    </source>
</evidence>
<keyword evidence="3" id="KW-1003">Cell membrane</keyword>
<dbReference type="SUPFAM" id="SSF161098">
    <property type="entry name" value="MetI-like"/>
    <property type="match status" value="1"/>
</dbReference>
<dbReference type="PROSITE" id="PS50928">
    <property type="entry name" value="ABC_TM1"/>
    <property type="match status" value="1"/>
</dbReference>
<dbReference type="RefSeq" id="WP_069111907.1">
    <property type="nucleotide sequence ID" value="NZ_FNUC01000003.1"/>
</dbReference>
<dbReference type="STRING" id="561176.SAMN04488561_2998"/>
<evidence type="ECO:0000256" key="7">
    <source>
        <dbReference type="RuleBase" id="RU363032"/>
    </source>
</evidence>
<protein>
    <submittedName>
        <fullName evidence="9">Carbohydrate ABC transporter membrane protein 1, CUT1 family</fullName>
    </submittedName>
</protein>
<dbReference type="PANTHER" id="PTHR30193">
    <property type="entry name" value="ABC TRANSPORTER PERMEASE PROTEIN"/>
    <property type="match status" value="1"/>
</dbReference>
<comment type="subcellular location">
    <subcellularLocation>
        <location evidence="1 7">Cell membrane</location>
        <topology evidence="1 7">Multi-pass membrane protein</topology>
    </subcellularLocation>
</comment>
<comment type="similarity">
    <text evidence="7">Belongs to the binding-protein-dependent transport system permease family.</text>
</comment>
<feature type="transmembrane region" description="Helical" evidence="7">
    <location>
        <begin position="117"/>
        <end position="138"/>
    </location>
</feature>
<dbReference type="Gene3D" id="1.10.3720.10">
    <property type="entry name" value="MetI-like"/>
    <property type="match status" value="1"/>
</dbReference>
<feature type="transmembrane region" description="Helical" evidence="7">
    <location>
        <begin position="84"/>
        <end position="105"/>
    </location>
</feature>
<organism evidence="9 10">
    <name type="scientific">Jiangella alba</name>
    <dbReference type="NCBI Taxonomy" id="561176"/>
    <lineage>
        <taxon>Bacteria</taxon>
        <taxon>Bacillati</taxon>
        <taxon>Actinomycetota</taxon>
        <taxon>Actinomycetes</taxon>
        <taxon>Jiangellales</taxon>
        <taxon>Jiangellaceae</taxon>
        <taxon>Jiangella</taxon>
    </lineage>
</organism>